<evidence type="ECO:0000256" key="3">
    <source>
        <dbReference type="PROSITE-ProRule" id="PRU00023"/>
    </source>
</evidence>
<proteinExistence type="predicted"/>
<dbReference type="RefSeq" id="WP_023790880.1">
    <property type="nucleotide sequence ID" value="NC_023003.1"/>
</dbReference>
<keyword evidence="2 3" id="KW-0040">ANK repeat</keyword>
<dbReference type="Gene3D" id="1.25.40.20">
    <property type="entry name" value="Ankyrin repeat-containing domain"/>
    <property type="match status" value="2"/>
</dbReference>
<keyword evidence="1" id="KW-0677">Repeat</keyword>
<evidence type="ECO:0000256" key="1">
    <source>
        <dbReference type="ARBA" id="ARBA00022737"/>
    </source>
</evidence>
<evidence type="ECO:0000313" key="4">
    <source>
        <dbReference type="EMBL" id="CDK30119.1"/>
    </source>
</evidence>
<dbReference type="SMART" id="SM00248">
    <property type="entry name" value="ANK"/>
    <property type="match status" value="4"/>
</dbReference>
<protein>
    <submittedName>
        <fullName evidence="4">Ankyrin repeats containing protein</fullName>
    </submittedName>
</protein>
<dbReference type="AlphaFoldDB" id="V6DEZ0"/>
<accession>V6DEZ0</accession>
<dbReference type="PANTHER" id="PTHR24171">
    <property type="entry name" value="ANKYRIN REPEAT DOMAIN-CONTAINING PROTEIN 39-RELATED"/>
    <property type="match status" value="1"/>
</dbReference>
<organism evidence="4 5">
    <name type="scientific">Candidatus Babela massiliensis</name>
    <dbReference type="NCBI Taxonomy" id="673862"/>
    <lineage>
        <taxon>Bacteria</taxon>
        <taxon>Candidatus Babelota</taxon>
        <taxon>Candidatus Babeliae</taxon>
        <taxon>Candidatus Babeliales</taxon>
        <taxon>Candidatus Babeliaceae</taxon>
        <taxon>Candidatus Babela</taxon>
    </lineage>
</organism>
<dbReference type="eggNOG" id="COG0666">
    <property type="taxonomic scope" value="Bacteria"/>
</dbReference>
<dbReference type="PROSITE" id="PS50088">
    <property type="entry name" value="ANK_REPEAT"/>
    <property type="match status" value="1"/>
</dbReference>
<dbReference type="GO" id="GO:0004842">
    <property type="term" value="F:ubiquitin-protein transferase activity"/>
    <property type="evidence" value="ECO:0007669"/>
    <property type="project" value="TreeGrafter"/>
</dbReference>
<dbReference type="PROSITE" id="PS50297">
    <property type="entry name" value="ANK_REP_REGION"/>
    <property type="match status" value="1"/>
</dbReference>
<dbReference type="Pfam" id="PF12796">
    <property type="entry name" value="Ank_2"/>
    <property type="match status" value="2"/>
</dbReference>
<dbReference type="SUPFAM" id="SSF48403">
    <property type="entry name" value="Ankyrin repeat"/>
    <property type="match status" value="1"/>
</dbReference>
<feature type="repeat" description="ANK" evidence="3">
    <location>
        <begin position="242"/>
        <end position="277"/>
    </location>
</feature>
<dbReference type="OrthoDB" id="9812708at2"/>
<reference evidence="4 5" key="1">
    <citation type="journal article" date="2015" name="Biol. Direct">
        <title>Babela massiliensis, a representative of a widespread bacterial phylum with unusual adaptations to parasitism in amoebae.</title>
        <authorList>
            <person name="Pagnier I."/>
            <person name="Yutin N."/>
            <person name="Croce O."/>
            <person name="Makarova K.S."/>
            <person name="Wolf Y.I."/>
            <person name="Benamar S."/>
            <person name="Raoult D."/>
            <person name="Koonin E.V."/>
            <person name="La Scola B."/>
        </authorList>
    </citation>
    <scope>NUCLEOTIDE SEQUENCE [LARGE SCALE GENOMIC DNA]</scope>
    <source>
        <strain evidence="5">BABL1</strain>
    </source>
</reference>
<dbReference type="STRING" id="673862.BABL1_gene_813"/>
<dbReference type="EMBL" id="HG793133">
    <property type="protein sequence ID" value="CDK30119.1"/>
    <property type="molecule type" value="Genomic_DNA"/>
</dbReference>
<dbReference type="KEGG" id="dpb:BABL1_gene_813"/>
<dbReference type="InterPro" id="IPR002110">
    <property type="entry name" value="Ankyrin_rpt"/>
</dbReference>
<sequence>MIKIKTYNFLLSILLFGSHLSAMRKSKVVLDKSSQEHYEVVLPLILSQVLDECNDIFTLDEDFDNQIKKIQQSSDVILDDNISKAVKDLKKKRFKLLIDQIKNEYQDYSKEQLNSKLLGLLKQESYNEEILRECARLIIAGADSDIQDKHENTTLIYAVCKNYESIVKILIKMRVNLNIIGNFGRSALIFAIEKKHTKLARLLIKYKCDIKDALLCATQHANIPIVKDLIVCKADLNEQNRIGQTALMIAAEHSTYDHCLIAEALIRAGADLNIKDEDGETAFTTASKNMSPEIASLLIKAGAKDSGYLKMIGFVSLAMLKSMWDSEENSLTYRRKYPKF</sequence>
<dbReference type="HOGENOM" id="CLU_815553_0_0_7"/>
<evidence type="ECO:0000256" key="2">
    <source>
        <dbReference type="ARBA" id="ARBA00023043"/>
    </source>
</evidence>
<name>V6DEZ0_9BACT</name>
<dbReference type="InterPro" id="IPR036770">
    <property type="entry name" value="Ankyrin_rpt-contain_sf"/>
</dbReference>
<keyword evidence="5" id="KW-1185">Reference proteome</keyword>
<dbReference type="GO" id="GO:0085020">
    <property type="term" value="P:protein K6-linked ubiquitination"/>
    <property type="evidence" value="ECO:0007669"/>
    <property type="project" value="TreeGrafter"/>
</dbReference>
<evidence type="ECO:0000313" key="5">
    <source>
        <dbReference type="Proteomes" id="UP000018769"/>
    </source>
</evidence>
<dbReference type="Proteomes" id="UP000018769">
    <property type="component" value="Chromosome I"/>
</dbReference>
<dbReference type="PANTHER" id="PTHR24171:SF8">
    <property type="entry name" value="BRCA1-ASSOCIATED RING DOMAIN PROTEIN 1"/>
    <property type="match status" value="1"/>
</dbReference>
<gene>
    <name evidence="4" type="ORF">BABL1_gene_813</name>
</gene>